<keyword evidence="8 11" id="KW-0408">Iron</keyword>
<dbReference type="RefSeq" id="XP_060673896.1">
    <property type="nucleotide sequence ID" value="XM_060817913.1"/>
</dbReference>
<dbReference type="PRINTS" id="PR00463">
    <property type="entry name" value="EP450I"/>
</dbReference>
<evidence type="ECO:0000313" key="13">
    <source>
        <dbReference type="RefSeq" id="XP_060673896.1"/>
    </source>
</evidence>
<keyword evidence="9 11" id="KW-0503">Monooxygenase</keyword>
<proteinExistence type="inferred from homology"/>
<evidence type="ECO:0000256" key="4">
    <source>
        <dbReference type="ARBA" id="ARBA00022692"/>
    </source>
</evidence>
<dbReference type="PANTHER" id="PTHR24282">
    <property type="entry name" value="CYTOCHROME P450 FAMILY MEMBER"/>
    <property type="match status" value="1"/>
</dbReference>
<comment type="similarity">
    <text evidence="2 11">Belongs to the cytochrome P450 family.</text>
</comment>
<gene>
    <name evidence="13" type="primary">LOC132804032</name>
</gene>
<evidence type="ECO:0000256" key="1">
    <source>
        <dbReference type="ARBA" id="ARBA00004167"/>
    </source>
</evidence>
<sequence>MDNCKNLFLAGSEAPAVAAMWVIFVSRKALENIKVGEMWVPKGVNIWIWMLELHRDPKLWGPDTHKFNLERFAKGVIGACKCPQVYLPFGVGGRVCPGQSLAMVEMKILLALNISNFGLLLQPKHGVNLLIQKI</sequence>
<keyword evidence="10" id="KW-0472">Membrane</keyword>
<organism evidence="12 13">
    <name type="scientific">Ziziphus jujuba</name>
    <name type="common">Chinese jujube</name>
    <name type="synonym">Ziziphus sativa</name>
    <dbReference type="NCBI Taxonomy" id="326968"/>
    <lineage>
        <taxon>Eukaryota</taxon>
        <taxon>Viridiplantae</taxon>
        <taxon>Streptophyta</taxon>
        <taxon>Embryophyta</taxon>
        <taxon>Tracheophyta</taxon>
        <taxon>Spermatophyta</taxon>
        <taxon>Magnoliopsida</taxon>
        <taxon>eudicotyledons</taxon>
        <taxon>Gunneridae</taxon>
        <taxon>Pentapetalae</taxon>
        <taxon>rosids</taxon>
        <taxon>fabids</taxon>
        <taxon>Rosales</taxon>
        <taxon>Rhamnaceae</taxon>
        <taxon>Paliureae</taxon>
        <taxon>Ziziphus</taxon>
    </lineage>
</organism>
<dbReference type="Pfam" id="PF00067">
    <property type="entry name" value="p450"/>
    <property type="match status" value="1"/>
</dbReference>
<dbReference type="InterPro" id="IPR017972">
    <property type="entry name" value="Cyt_P450_CS"/>
</dbReference>
<dbReference type="GeneID" id="132804032"/>
<accession>A0ABM4AB02</accession>
<dbReference type="PROSITE" id="PS00086">
    <property type="entry name" value="CYTOCHROME_P450"/>
    <property type="match status" value="1"/>
</dbReference>
<dbReference type="InterPro" id="IPR002401">
    <property type="entry name" value="Cyt_P450_E_grp-I"/>
</dbReference>
<evidence type="ECO:0000256" key="6">
    <source>
        <dbReference type="ARBA" id="ARBA00022989"/>
    </source>
</evidence>
<evidence type="ECO:0000256" key="11">
    <source>
        <dbReference type="RuleBase" id="RU000461"/>
    </source>
</evidence>
<dbReference type="Gene3D" id="1.10.630.10">
    <property type="entry name" value="Cytochrome P450"/>
    <property type="match status" value="1"/>
</dbReference>
<evidence type="ECO:0000256" key="8">
    <source>
        <dbReference type="ARBA" id="ARBA00023004"/>
    </source>
</evidence>
<dbReference type="SUPFAM" id="SSF48264">
    <property type="entry name" value="Cytochrome P450"/>
    <property type="match status" value="1"/>
</dbReference>
<keyword evidence="6" id="KW-1133">Transmembrane helix</keyword>
<keyword evidence="5 11" id="KW-0479">Metal-binding</keyword>
<dbReference type="InterPro" id="IPR001128">
    <property type="entry name" value="Cyt_P450"/>
</dbReference>
<keyword evidence="3 11" id="KW-0349">Heme</keyword>
<evidence type="ECO:0000256" key="10">
    <source>
        <dbReference type="ARBA" id="ARBA00023136"/>
    </source>
</evidence>
<dbReference type="PRINTS" id="PR00385">
    <property type="entry name" value="P450"/>
</dbReference>
<dbReference type="Proteomes" id="UP001652623">
    <property type="component" value="Chromosome 6"/>
</dbReference>
<keyword evidence="7 11" id="KW-0560">Oxidoreductase</keyword>
<evidence type="ECO:0000256" key="9">
    <source>
        <dbReference type="ARBA" id="ARBA00023033"/>
    </source>
</evidence>
<keyword evidence="4" id="KW-0812">Transmembrane</keyword>
<comment type="subcellular location">
    <subcellularLocation>
        <location evidence="1">Membrane</location>
        <topology evidence="1">Single-pass membrane protein</topology>
    </subcellularLocation>
</comment>
<dbReference type="InterPro" id="IPR050665">
    <property type="entry name" value="Cytochrome_P450_Monooxygen"/>
</dbReference>
<keyword evidence="12" id="KW-1185">Reference proteome</keyword>
<dbReference type="InterPro" id="IPR036396">
    <property type="entry name" value="Cyt_P450_sf"/>
</dbReference>
<evidence type="ECO:0000256" key="3">
    <source>
        <dbReference type="ARBA" id="ARBA00022617"/>
    </source>
</evidence>
<evidence type="ECO:0000256" key="2">
    <source>
        <dbReference type="ARBA" id="ARBA00010617"/>
    </source>
</evidence>
<reference evidence="13" key="1">
    <citation type="submission" date="2025-08" db="UniProtKB">
        <authorList>
            <consortium name="RefSeq"/>
        </authorList>
    </citation>
    <scope>IDENTIFICATION</scope>
    <source>
        <tissue evidence="13">Seedling</tissue>
    </source>
</reference>
<dbReference type="PANTHER" id="PTHR24282:SF28">
    <property type="entry name" value="CYTOCHROME P450"/>
    <property type="match status" value="1"/>
</dbReference>
<name>A0ABM4AB02_ZIZJJ</name>
<evidence type="ECO:0000313" key="12">
    <source>
        <dbReference type="Proteomes" id="UP001652623"/>
    </source>
</evidence>
<evidence type="ECO:0000256" key="5">
    <source>
        <dbReference type="ARBA" id="ARBA00022723"/>
    </source>
</evidence>
<protein>
    <submittedName>
        <fullName evidence="13">Cytochrome P450 714C2-like</fullName>
    </submittedName>
</protein>
<evidence type="ECO:0000256" key="7">
    <source>
        <dbReference type="ARBA" id="ARBA00023002"/>
    </source>
</evidence>